<evidence type="ECO:0000313" key="3">
    <source>
        <dbReference type="EMBL" id="ETO58634.1"/>
    </source>
</evidence>
<dbReference type="OrthoDB" id="124001at2759"/>
<protein>
    <recommendedName>
        <fullName evidence="5">RxLR effector protein</fullName>
    </recommendedName>
</protein>
<name>A0A080YW73_PHYNI</name>
<feature type="signal peptide" evidence="2">
    <location>
        <begin position="1"/>
        <end position="18"/>
    </location>
</feature>
<dbReference type="Proteomes" id="UP000028582">
    <property type="component" value="Unassembled WGS sequence"/>
</dbReference>
<proteinExistence type="predicted"/>
<evidence type="ECO:0000256" key="1">
    <source>
        <dbReference type="SAM" id="MobiDB-lite"/>
    </source>
</evidence>
<gene>
    <name evidence="3" type="ORF">F444_22980</name>
</gene>
<evidence type="ECO:0000256" key="2">
    <source>
        <dbReference type="SAM" id="SignalP"/>
    </source>
</evidence>
<feature type="region of interest" description="Disordered" evidence="1">
    <location>
        <begin position="76"/>
        <end position="97"/>
    </location>
</feature>
<accession>A0A080YW73</accession>
<organism evidence="3 4">
    <name type="scientific">Phytophthora nicotianae P1976</name>
    <dbReference type="NCBI Taxonomy" id="1317066"/>
    <lineage>
        <taxon>Eukaryota</taxon>
        <taxon>Sar</taxon>
        <taxon>Stramenopiles</taxon>
        <taxon>Oomycota</taxon>
        <taxon>Peronosporomycetes</taxon>
        <taxon>Peronosporales</taxon>
        <taxon>Peronosporaceae</taxon>
        <taxon>Phytophthora</taxon>
    </lineage>
</organism>
<evidence type="ECO:0008006" key="5">
    <source>
        <dbReference type="Google" id="ProtNLM"/>
    </source>
</evidence>
<reference evidence="3 4" key="1">
    <citation type="submission" date="2013-11" db="EMBL/GenBank/DDBJ databases">
        <title>The Genome Sequence of Phytophthora parasitica P1976.</title>
        <authorList>
            <consortium name="The Broad Institute Genomics Platform"/>
            <person name="Russ C."/>
            <person name="Tyler B."/>
            <person name="Panabieres F."/>
            <person name="Shan W."/>
            <person name="Tripathy S."/>
            <person name="Grunwald N."/>
            <person name="Machado M."/>
            <person name="Johnson C.S."/>
            <person name="Walker B."/>
            <person name="Young S."/>
            <person name="Zeng Q."/>
            <person name="Gargeya S."/>
            <person name="Fitzgerald M."/>
            <person name="Haas B."/>
            <person name="Abouelleil A."/>
            <person name="Allen A.W."/>
            <person name="Alvarado L."/>
            <person name="Arachchi H.M."/>
            <person name="Berlin A.M."/>
            <person name="Chapman S.B."/>
            <person name="Gainer-Dewar J."/>
            <person name="Goldberg J."/>
            <person name="Griggs A."/>
            <person name="Gujja S."/>
            <person name="Hansen M."/>
            <person name="Howarth C."/>
            <person name="Imamovic A."/>
            <person name="Ireland A."/>
            <person name="Larimer J."/>
            <person name="McCowan C."/>
            <person name="Murphy C."/>
            <person name="Pearson M."/>
            <person name="Poon T.W."/>
            <person name="Priest M."/>
            <person name="Roberts A."/>
            <person name="Saif S."/>
            <person name="Shea T."/>
            <person name="Sisk P."/>
            <person name="Sykes S."/>
            <person name="Wortman J."/>
            <person name="Nusbaum C."/>
            <person name="Birren B."/>
        </authorList>
    </citation>
    <scope>NUCLEOTIDE SEQUENCE [LARGE SCALE GENOMIC DNA]</scope>
    <source>
        <strain evidence="3 4">P1976</strain>
    </source>
</reference>
<evidence type="ECO:0000313" key="4">
    <source>
        <dbReference type="Proteomes" id="UP000028582"/>
    </source>
</evidence>
<dbReference type="EMBL" id="ANJA01004982">
    <property type="protein sequence ID" value="ETO58634.1"/>
    <property type="molecule type" value="Genomic_DNA"/>
</dbReference>
<sequence length="394" mass="43710">MFITAATLFASYFQTTGALVEASDVVSTTAGEAVEAEHGDKIFPQTESKTTGLEGKLVTRQLSTPGNSIENTAIQLSPYEGQDAQNDKAATDKGPSSLSDRIESVRLIVTMNLVWDELAEKFYKQFRDEKWSLDELKTKLGIVEGMSPDSDEEHALTSILMFAMYEDIVIKATDDDLLTNGIDILTKLSEDSPAITFFGQYVGGTLTQKALKKKLGITGVTPKSSEKYQAFELLVDARVFYDNLEKIEIDPLKSSILKMTTMTKNPLVDKFYDQFMNEKWTTKKLVSKLGITKHTAADSEKYDALSSLVQGRMYVHGVTNAKTLISKNKTKTFLTKLHGNELAQKYLGQFMAGSLKETSLKAELKVTKNTPKDSDEYEAAALLIEARELSDTFM</sequence>
<comment type="caution">
    <text evidence="3">The sequence shown here is derived from an EMBL/GenBank/DDBJ whole genome shotgun (WGS) entry which is preliminary data.</text>
</comment>
<feature type="chain" id="PRO_5001752729" description="RxLR effector protein" evidence="2">
    <location>
        <begin position="19"/>
        <end position="394"/>
    </location>
</feature>
<keyword evidence="2" id="KW-0732">Signal</keyword>
<dbReference type="AlphaFoldDB" id="A0A080YW73"/>